<feature type="domain" description="Calcineurin-like phosphoesterase" evidence="12">
    <location>
        <begin position="26"/>
        <end position="269"/>
    </location>
</feature>
<dbReference type="GO" id="GO:0030288">
    <property type="term" value="C:outer membrane-bounded periplasmic space"/>
    <property type="evidence" value="ECO:0007669"/>
    <property type="project" value="TreeGrafter"/>
</dbReference>
<dbReference type="NCBIfam" id="NF006938">
    <property type="entry name" value="PRK09420.1"/>
    <property type="match status" value="1"/>
</dbReference>
<dbReference type="InterPro" id="IPR041827">
    <property type="entry name" value="CpdB_N"/>
</dbReference>
<dbReference type="PANTHER" id="PTHR11575:SF6">
    <property type="entry name" value="2',3'-CYCLIC-NUCLEOTIDE 2'-PHOSPHODIESTERASE_3'-NUCLEOTIDASE"/>
    <property type="match status" value="1"/>
</dbReference>
<dbReference type="GO" id="GO:0046872">
    <property type="term" value="F:metal ion binding"/>
    <property type="evidence" value="ECO:0007669"/>
    <property type="project" value="UniProtKB-KW"/>
</dbReference>
<dbReference type="PROSITE" id="PS00786">
    <property type="entry name" value="5_NUCLEOTIDASE_2"/>
    <property type="match status" value="1"/>
</dbReference>
<comment type="cofactor">
    <cofactor evidence="3">
        <name>a divalent metal cation</name>
        <dbReference type="ChEBI" id="CHEBI:60240"/>
    </cofactor>
</comment>
<dbReference type="GO" id="GO:0008254">
    <property type="term" value="F:3'-nucleotidase activity"/>
    <property type="evidence" value="ECO:0007669"/>
    <property type="project" value="UniProtKB-EC"/>
</dbReference>
<evidence type="ECO:0000256" key="8">
    <source>
        <dbReference type="ARBA" id="ARBA00022741"/>
    </source>
</evidence>
<proteinExistence type="inferred from homology"/>
<dbReference type="PRINTS" id="PR01607">
    <property type="entry name" value="APYRASEFAMLY"/>
</dbReference>
<evidence type="ECO:0000256" key="9">
    <source>
        <dbReference type="ARBA" id="ARBA00022801"/>
    </source>
</evidence>
<keyword evidence="15" id="KW-1185">Reference proteome</keyword>
<comment type="catalytic activity">
    <reaction evidence="1">
        <text>a ribonucleoside 3'-phosphate + H2O = a ribonucleoside + phosphate</text>
        <dbReference type="Rhea" id="RHEA:10144"/>
        <dbReference type="ChEBI" id="CHEBI:13197"/>
        <dbReference type="ChEBI" id="CHEBI:15377"/>
        <dbReference type="ChEBI" id="CHEBI:18254"/>
        <dbReference type="ChEBI" id="CHEBI:43474"/>
        <dbReference type="EC" id="3.1.3.6"/>
    </reaction>
</comment>
<evidence type="ECO:0000259" key="13">
    <source>
        <dbReference type="Pfam" id="PF02872"/>
    </source>
</evidence>
<comment type="caution">
    <text evidence="14">The sequence shown here is derived from an EMBL/GenBank/DDBJ whole genome shotgun (WGS) entry which is preliminary data.</text>
</comment>
<keyword evidence="8 11" id="KW-0547">Nucleotide-binding</keyword>
<keyword evidence="9 11" id="KW-0378">Hydrolase</keyword>
<dbReference type="AlphaFoldDB" id="A0A0M2R778"/>
<dbReference type="EMBL" id="LANI01000024">
    <property type="protein sequence ID" value="KKJ75865.1"/>
    <property type="molecule type" value="Genomic_DNA"/>
</dbReference>
<dbReference type="GO" id="GO:0000166">
    <property type="term" value="F:nucleotide binding"/>
    <property type="evidence" value="ECO:0007669"/>
    <property type="project" value="UniProtKB-KW"/>
</dbReference>
<dbReference type="InterPro" id="IPR006146">
    <property type="entry name" value="5'-Nucleotdase_CS"/>
</dbReference>
<dbReference type="GO" id="GO:0009166">
    <property type="term" value="P:nucleotide catabolic process"/>
    <property type="evidence" value="ECO:0007669"/>
    <property type="project" value="InterPro"/>
</dbReference>
<evidence type="ECO:0000256" key="10">
    <source>
        <dbReference type="ARBA" id="ARBA00023268"/>
    </source>
</evidence>
<dbReference type="SUPFAM" id="SSF56300">
    <property type="entry name" value="Metallo-dependent phosphatases"/>
    <property type="match status" value="1"/>
</dbReference>
<evidence type="ECO:0000256" key="5">
    <source>
        <dbReference type="ARBA" id="ARBA00006654"/>
    </source>
</evidence>
<dbReference type="GO" id="GO:0008663">
    <property type="term" value="F:2',3'-cyclic-nucleotide 2'-phosphodiesterase activity"/>
    <property type="evidence" value="ECO:0007669"/>
    <property type="project" value="UniProtKB-EC"/>
</dbReference>
<dbReference type="Proteomes" id="UP000034491">
    <property type="component" value="Unassembled WGS sequence"/>
</dbReference>
<dbReference type="InterPro" id="IPR029052">
    <property type="entry name" value="Metallo-depent_PP-like"/>
</dbReference>
<dbReference type="SUPFAM" id="SSF55816">
    <property type="entry name" value="5'-nucleotidase (syn. UDP-sugar hydrolase), C-terminal domain"/>
    <property type="match status" value="1"/>
</dbReference>
<dbReference type="InterPro" id="IPR008334">
    <property type="entry name" value="5'-Nucleotdase_C"/>
</dbReference>
<dbReference type="InterPro" id="IPR036907">
    <property type="entry name" value="5'-Nucleotdase_C_sf"/>
</dbReference>
<dbReference type="Gene3D" id="3.60.21.10">
    <property type="match status" value="1"/>
</dbReference>
<evidence type="ECO:0000256" key="7">
    <source>
        <dbReference type="ARBA" id="ARBA00022729"/>
    </source>
</evidence>
<dbReference type="PANTHER" id="PTHR11575">
    <property type="entry name" value="5'-NUCLEOTIDASE-RELATED"/>
    <property type="match status" value="1"/>
</dbReference>
<evidence type="ECO:0000256" key="11">
    <source>
        <dbReference type="RuleBase" id="RU362119"/>
    </source>
</evidence>
<dbReference type="Gene3D" id="3.90.780.10">
    <property type="entry name" value="5'-Nucleotidase, C-terminal domain"/>
    <property type="match status" value="1"/>
</dbReference>
<comment type="subcellular location">
    <subcellularLocation>
        <location evidence="4">Cell envelope</location>
    </subcellularLocation>
</comment>
<dbReference type="OrthoDB" id="5469761at2"/>
<evidence type="ECO:0000313" key="15">
    <source>
        <dbReference type="Proteomes" id="UP000034491"/>
    </source>
</evidence>
<protein>
    <submittedName>
        <fullName evidence="14">2', 3'-cyclic nucleotide 2'-phosphodiesterase</fullName>
        <ecNumber evidence="14">3.1.3.6</ecNumber>
        <ecNumber evidence="14">3.1.4.16</ecNumber>
    </submittedName>
</protein>
<dbReference type="RefSeq" id="WP_046509095.1">
    <property type="nucleotide sequence ID" value="NZ_LANI01000024.1"/>
</dbReference>
<evidence type="ECO:0000256" key="3">
    <source>
        <dbReference type="ARBA" id="ARBA00001968"/>
    </source>
</evidence>
<dbReference type="EC" id="3.1.3.6" evidence="14"/>
<evidence type="ECO:0000256" key="2">
    <source>
        <dbReference type="ARBA" id="ARBA00001730"/>
    </source>
</evidence>
<comment type="catalytic activity">
    <reaction evidence="2">
        <text>a nucleoside 2',3'-cyclic phosphate + H2O = a nucleoside 3'-phosphate + H(+)</text>
        <dbReference type="Rhea" id="RHEA:19621"/>
        <dbReference type="ChEBI" id="CHEBI:15377"/>
        <dbReference type="ChEBI" id="CHEBI:15378"/>
        <dbReference type="ChEBI" id="CHEBI:66949"/>
        <dbReference type="ChEBI" id="CHEBI:66954"/>
        <dbReference type="EC" id="3.1.4.16"/>
    </reaction>
</comment>
<dbReference type="EC" id="3.1.4.16" evidence="14"/>
<name>A0A0M2R778_9PROT</name>
<organism evidence="14 15">
    <name type="scientific">Kiloniella litopenaei</name>
    <dbReference type="NCBI Taxonomy" id="1549748"/>
    <lineage>
        <taxon>Bacteria</taxon>
        <taxon>Pseudomonadati</taxon>
        <taxon>Pseudomonadota</taxon>
        <taxon>Alphaproteobacteria</taxon>
        <taxon>Rhodospirillales</taxon>
        <taxon>Kiloniellaceae</taxon>
        <taxon>Kiloniella</taxon>
    </lineage>
</organism>
<evidence type="ECO:0000256" key="6">
    <source>
        <dbReference type="ARBA" id="ARBA00022723"/>
    </source>
</evidence>
<dbReference type="Pfam" id="PF00149">
    <property type="entry name" value="Metallophos"/>
    <property type="match status" value="1"/>
</dbReference>
<keyword evidence="7" id="KW-0732">Signal</keyword>
<dbReference type="CDD" id="cd07410">
    <property type="entry name" value="MPP_CpdB_N"/>
    <property type="match status" value="1"/>
</dbReference>
<sequence>MKKILLAGAGVLALGFGTSHSSEVQLRILETTDIHVHIVDYDYYKDAPSVAVGLARTATLIKEARQEVPNSLLIDNGDLIQGNPLGDYMAKERGLQQGEVHPVFKAMNLLKYDAGNLGNHEFNYGLDFLSETLNDAAFPYVSSNVFIDDGDKDPSNDKPAFDPYIILDREVVDTAGKKHSIKVGVIGFLPPQITQWDEANLKGKLVTHDIVDTAKRYVPEMKEKGADIIIAVPHSGLSDVTPQGRDENATYYLSKVEGLNAILFGHAHAVFPSETYKDIAGVNIEKGTINGVAATMPGFWGSHLGLVDLTLDVDDNGNWKVVDSTGSTRGIYKRDGRKKHPLVKADQTIIDAVKHEHGETIEFMRKAVGTTSAPINSFFALVQDDPSIQIVTNAQKWYVEKLIKGTEYDGIPVLSAGAPFKAGGRGGADYYTNIPKGEIALKNVADLYIYPNTLRAVLLNGAQVREWLEMSAGAFNQVDTKNIDEQILLNPDFPSYNFDVIDGVEYNVDLTQPARYNKEGQIVNPDSHRIINMTYQGKPLDVRAQFVVATNNYRAHGGGNFPALDGSTVIIQAPDENRTVLANYIFDQKKIDPSADKNWSFAPINGDVKVTFETTPSAKDILGSKDIISYIGEGNDGFGKYQISFK</sequence>
<dbReference type="Pfam" id="PF02872">
    <property type="entry name" value="5_nucleotid_C"/>
    <property type="match status" value="1"/>
</dbReference>
<evidence type="ECO:0000256" key="4">
    <source>
        <dbReference type="ARBA" id="ARBA00004196"/>
    </source>
</evidence>
<dbReference type="PATRIC" id="fig|1549748.8.peg.1932"/>
<dbReference type="InterPro" id="IPR004843">
    <property type="entry name" value="Calcineurin-like_PHP"/>
</dbReference>
<evidence type="ECO:0000313" key="14">
    <source>
        <dbReference type="EMBL" id="KKJ75865.1"/>
    </source>
</evidence>
<comment type="similarity">
    <text evidence="5 11">Belongs to the 5'-nucleotidase family.</text>
</comment>
<reference evidence="14 15" key="1">
    <citation type="submission" date="2015-03" db="EMBL/GenBank/DDBJ databases">
        <title>Genome sequence of Kiloniella sp. P1-1, isolated from the gut microflora of Pacific white shrimp, Penaeus vannamei.</title>
        <authorList>
            <person name="Shao Z."/>
            <person name="Wang L."/>
            <person name="Li X."/>
        </authorList>
    </citation>
    <scope>NUCLEOTIDE SEQUENCE [LARGE SCALE GENOMIC DNA]</scope>
    <source>
        <strain evidence="14 15">P1-1</strain>
    </source>
</reference>
<dbReference type="STRING" id="1549748.WH95_15850"/>
<gene>
    <name evidence="14" type="primary">cpdB</name>
    <name evidence="14" type="ORF">WH95_15850</name>
</gene>
<keyword evidence="10" id="KW-0511">Multifunctional enzyme</keyword>
<keyword evidence="6" id="KW-0479">Metal-binding</keyword>
<accession>A0A0M2R778</accession>
<feature type="domain" description="5'-Nucleotidase C-terminal" evidence="13">
    <location>
        <begin position="368"/>
        <end position="565"/>
    </location>
</feature>
<evidence type="ECO:0000259" key="12">
    <source>
        <dbReference type="Pfam" id="PF00149"/>
    </source>
</evidence>
<evidence type="ECO:0000256" key="1">
    <source>
        <dbReference type="ARBA" id="ARBA00000527"/>
    </source>
</evidence>
<dbReference type="InterPro" id="IPR006179">
    <property type="entry name" value="5_nucleotidase/apyrase"/>
</dbReference>